<name>A0A2K3CTG4_CHLRE</name>
<reference evidence="1 2" key="1">
    <citation type="journal article" date="2007" name="Science">
        <title>The Chlamydomonas genome reveals the evolution of key animal and plant functions.</title>
        <authorList>
            <person name="Merchant S.S."/>
            <person name="Prochnik S.E."/>
            <person name="Vallon O."/>
            <person name="Harris E.H."/>
            <person name="Karpowicz S.J."/>
            <person name="Witman G.B."/>
            <person name="Terry A."/>
            <person name="Salamov A."/>
            <person name="Fritz-Laylin L.K."/>
            <person name="Marechal-Drouard L."/>
            <person name="Marshall W.F."/>
            <person name="Qu L.H."/>
            <person name="Nelson D.R."/>
            <person name="Sanderfoot A.A."/>
            <person name="Spalding M.H."/>
            <person name="Kapitonov V.V."/>
            <person name="Ren Q."/>
            <person name="Ferris P."/>
            <person name="Lindquist E."/>
            <person name="Shapiro H."/>
            <person name="Lucas S.M."/>
            <person name="Grimwood J."/>
            <person name="Schmutz J."/>
            <person name="Cardol P."/>
            <person name="Cerutti H."/>
            <person name="Chanfreau G."/>
            <person name="Chen C.L."/>
            <person name="Cognat V."/>
            <person name="Croft M.T."/>
            <person name="Dent R."/>
            <person name="Dutcher S."/>
            <person name="Fernandez E."/>
            <person name="Fukuzawa H."/>
            <person name="Gonzalez-Ballester D."/>
            <person name="Gonzalez-Halphen D."/>
            <person name="Hallmann A."/>
            <person name="Hanikenne M."/>
            <person name="Hippler M."/>
            <person name="Inwood W."/>
            <person name="Jabbari K."/>
            <person name="Kalanon M."/>
            <person name="Kuras R."/>
            <person name="Lefebvre P.A."/>
            <person name="Lemaire S.D."/>
            <person name="Lobanov A.V."/>
            <person name="Lohr M."/>
            <person name="Manuell A."/>
            <person name="Meier I."/>
            <person name="Mets L."/>
            <person name="Mittag M."/>
            <person name="Mittelmeier T."/>
            <person name="Moroney J.V."/>
            <person name="Moseley J."/>
            <person name="Napoli C."/>
            <person name="Nedelcu A.M."/>
            <person name="Niyogi K."/>
            <person name="Novoselov S.V."/>
            <person name="Paulsen I.T."/>
            <person name="Pazour G."/>
            <person name="Purton S."/>
            <person name="Ral J.P."/>
            <person name="Riano-Pachon D.M."/>
            <person name="Riekhof W."/>
            <person name="Rymarquis L."/>
            <person name="Schroda M."/>
            <person name="Stern D."/>
            <person name="Umen J."/>
            <person name="Willows R."/>
            <person name="Wilson N."/>
            <person name="Zimmer S.L."/>
            <person name="Allmer J."/>
            <person name="Balk J."/>
            <person name="Bisova K."/>
            <person name="Chen C.J."/>
            <person name="Elias M."/>
            <person name="Gendler K."/>
            <person name="Hauser C."/>
            <person name="Lamb M.R."/>
            <person name="Ledford H."/>
            <person name="Long J.C."/>
            <person name="Minagawa J."/>
            <person name="Page M.D."/>
            <person name="Pan J."/>
            <person name="Pootakham W."/>
            <person name="Roje S."/>
            <person name="Rose A."/>
            <person name="Stahlberg E."/>
            <person name="Terauchi A.M."/>
            <person name="Yang P."/>
            <person name="Ball S."/>
            <person name="Bowler C."/>
            <person name="Dieckmann C.L."/>
            <person name="Gladyshev V.N."/>
            <person name="Green P."/>
            <person name="Jorgensen R."/>
            <person name="Mayfield S."/>
            <person name="Mueller-Roeber B."/>
            <person name="Rajamani S."/>
            <person name="Sayre R.T."/>
            <person name="Brokstein P."/>
            <person name="Dubchak I."/>
            <person name="Goodstein D."/>
            <person name="Hornick L."/>
            <person name="Huang Y.W."/>
            <person name="Jhaveri J."/>
            <person name="Luo Y."/>
            <person name="Martinez D."/>
            <person name="Ngau W.C."/>
            <person name="Otillar B."/>
            <person name="Poliakov A."/>
            <person name="Porter A."/>
            <person name="Szajkowski L."/>
            <person name="Werner G."/>
            <person name="Zhou K."/>
            <person name="Grigoriev I.V."/>
            <person name="Rokhsar D.S."/>
            <person name="Grossman A.R."/>
        </authorList>
    </citation>
    <scope>NUCLEOTIDE SEQUENCE [LARGE SCALE GENOMIC DNA]</scope>
    <source>
        <strain evidence="2">CC-503</strain>
    </source>
</reference>
<evidence type="ECO:0000313" key="2">
    <source>
        <dbReference type="Proteomes" id="UP000006906"/>
    </source>
</evidence>
<dbReference type="AlphaFoldDB" id="A0A2K3CTG4"/>
<keyword evidence="2" id="KW-1185">Reference proteome</keyword>
<evidence type="ECO:0000313" key="1">
    <source>
        <dbReference type="EMBL" id="PNW71584.1"/>
    </source>
</evidence>
<gene>
    <name evidence="1" type="ORF">CHLRE_16g660331v5</name>
</gene>
<accession>A0A2K3CTG4</accession>
<protein>
    <submittedName>
        <fullName evidence="1">Uncharacterized protein</fullName>
    </submittedName>
</protein>
<dbReference type="KEGG" id="cre:CHLRE_16g660331v5"/>
<dbReference type="EMBL" id="CM008977">
    <property type="protein sequence ID" value="PNW71584.1"/>
    <property type="molecule type" value="Genomic_DNA"/>
</dbReference>
<sequence length="118" mass="12639">MVGILDGEALEARPDLETDLQVPLVSMDLQTPAWGEGAPTMELPLEVYRFGDEGSLVAAPEAESMLTSGTCRSVSRSGRASSASPSRIPTMNACAARLGNRQRRYGVNTSCRLASHTW</sequence>
<dbReference type="GeneID" id="66056566"/>
<proteinExistence type="predicted"/>
<dbReference type="InParanoid" id="A0A2K3CTG4"/>
<dbReference type="Proteomes" id="UP000006906">
    <property type="component" value="Chromosome 16"/>
</dbReference>
<organism evidence="1 2">
    <name type="scientific">Chlamydomonas reinhardtii</name>
    <name type="common">Chlamydomonas smithii</name>
    <dbReference type="NCBI Taxonomy" id="3055"/>
    <lineage>
        <taxon>Eukaryota</taxon>
        <taxon>Viridiplantae</taxon>
        <taxon>Chlorophyta</taxon>
        <taxon>core chlorophytes</taxon>
        <taxon>Chlorophyceae</taxon>
        <taxon>CS clade</taxon>
        <taxon>Chlamydomonadales</taxon>
        <taxon>Chlamydomonadaceae</taxon>
        <taxon>Chlamydomonas</taxon>
    </lineage>
</organism>
<dbReference type="RefSeq" id="XP_042915617.1">
    <property type="nucleotide sequence ID" value="XM_043070975.1"/>
</dbReference>
<dbReference type="Gramene" id="PNW71584">
    <property type="protein sequence ID" value="PNW71584"/>
    <property type="gene ID" value="CHLRE_16g660331v5"/>
</dbReference>
<dbReference type="OrthoDB" id="555513at2759"/>